<accession>A0A1I5GGA9</accession>
<sequence length="252" mass="27126">MAASSRHVSTPLERTFRAAHEDLPREAPGSEETTALLLRLAGALPETPRIVDIGCGTGPATLALAGATGGEVVAVDLYEPYLRRLQARAATSGLGERVRTLVAPMDDLPLPDASADLVWSEGAAYIMGFDAALVSWRRLLNPGGALVLTEAEWTTTDPSPGARAFWDAGYPAMRTTAENVAAAQRAGFTVQALYLLPDADWDAYYRPLAHRIELLRDGGADPAALDEVGREITVREQFGAEYGYTAYVLRRR</sequence>
<dbReference type="CDD" id="cd02440">
    <property type="entry name" value="AdoMet_MTases"/>
    <property type="match status" value="1"/>
</dbReference>
<keyword evidence="2" id="KW-0489">Methyltransferase</keyword>
<dbReference type="STRING" id="260086.SAMN05216207_104619"/>
<dbReference type="InterPro" id="IPR029063">
    <property type="entry name" value="SAM-dependent_MTases_sf"/>
</dbReference>
<dbReference type="Proteomes" id="UP000199614">
    <property type="component" value="Unassembled WGS sequence"/>
</dbReference>
<evidence type="ECO:0000313" key="3">
    <source>
        <dbReference type="Proteomes" id="UP000199614"/>
    </source>
</evidence>
<evidence type="ECO:0000313" key="2">
    <source>
        <dbReference type="EMBL" id="SFO34601.1"/>
    </source>
</evidence>
<gene>
    <name evidence="2" type="ORF">SAMN05216207_104619</name>
</gene>
<feature type="domain" description="Methyltransferase" evidence="1">
    <location>
        <begin position="50"/>
        <end position="144"/>
    </location>
</feature>
<dbReference type="EMBL" id="FOUY01000046">
    <property type="protein sequence ID" value="SFO34601.1"/>
    <property type="molecule type" value="Genomic_DNA"/>
</dbReference>
<dbReference type="AlphaFoldDB" id="A0A1I5GGA9"/>
<proteinExistence type="predicted"/>
<organism evidence="2 3">
    <name type="scientific">Pseudonocardia ammonioxydans</name>
    <dbReference type="NCBI Taxonomy" id="260086"/>
    <lineage>
        <taxon>Bacteria</taxon>
        <taxon>Bacillati</taxon>
        <taxon>Actinomycetota</taxon>
        <taxon>Actinomycetes</taxon>
        <taxon>Pseudonocardiales</taxon>
        <taxon>Pseudonocardiaceae</taxon>
        <taxon>Pseudonocardia</taxon>
    </lineage>
</organism>
<dbReference type="SUPFAM" id="SSF53335">
    <property type="entry name" value="S-adenosyl-L-methionine-dependent methyltransferases"/>
    <property type="match status" value="1"/>
</dbReference>
<evidence type="ECO:0000259" key="1">
    <source>
        <dbReference type="Pfam" id="PF13649"/>
    </source>
</evidence>
<dbReference type="Pfam" id="PF13649">
    <property type="entry name" value="Methyltransf_25"/>
    <property type="match status" value="1"/>
</dbReference>
<keyword evidence="2" id="KW-0808">Transferase</keyword>
<dbReference type="InterPro" id="IPR041698">
    <property type="entry name" value="Methyltransf_25"/>
</dbReference>
<keyword evidence="3" id="KW-1185">Reference proteome</keyword>
<reference evidence="2 3" key="1">
    <citation type="submission" date="2016-10" db="EMBL/GenBank/DDBJ databases">
        <authorList>
            <person name="de Groot N.N."/>
        </authorList>
    </citation>
    <scope>NUCLEOTIDE SEQUENCE [LARGE SCALE GENOMIC DNA]</scope>
    <source>
        <strain evidence="2 3">CGMCC 4.1877</strain>
    </source>
</reference>
<dbReference type="GO" id="GO:0032259">
    <property type="term" value="P:methylation"/>
    <property type="evidence" value="ECO:0007669"/>
    <property type="project" value="UniProtKB-KW"/>
</dbReference>
<protein>
    <submittedName>
        <fullName evidence="2">Methyltransferase domain-containing protein</fullName>
    </submittedName>
</protein>
<name>A0A1I5GGA9_PSUAM</name>
<dbReference type="Gene3D" id="3.40.50.150">
    <property type="entry name" value="Vaccinia Virus protein VP39"/>
    <property type="match status" value="1"/>
</dbReference>
<dbReference type="PANTHER" id="PTHR43464:SF78">
    <property type="entry name" value="SLR1117 PROTEIN"/>
    <property type="match status" value="1"/>
</dbReference>
<dbReference type="PANTHER" id="PTHR43464">
    <property type="entry name" value="METHYLTRANSFERASE"/>
    <property type="match status" value="1"/>
</dbReference>
<dbReference type="GO" id="GO:0008168">
    <property type="term" value="F:methyltransferase activity"/>
    <property type="evidence" value="ECO:0007669"/>
    <property type="project" value="UniProtKB-KW"/>
</dbReference>